<evidence type="ECO:0000313" key="9">
    <source>
        <dbReference type="Proteomes" id="UP001390339"/>
    </source>
</evidence>
<dbReference type="InterPro" id="IPR050746">
    <property type="entry name" value="DAACS"/>
</dbReference>
<dbReference type="InterPro" id="IPR001991">
    <property type="entry name" value="Na-dicarboxylate_symporter"/>
</dbReference>
<dbReference type="EMBL" id="JAPCWZ010000009">
    <property type="protein sequence ID" value="KAK8851245.1"/>
    <property type="molecule type" value="Genomic_DNA"/>
</dbReference>
<name>A0ABR2HQU0_9PEZI</name>
<dbReference type="SUPFAM" id="SSF118215">
    <property type="entry name" value="Proton glutamate symport protein"/>
    <property type="match status" value="1"/>
</dbReference>
<keyword evidence="4 6" id="KW-1133">Transmembrane helix</keyword>
<feature type="transmembrane region" description="Helical" evidence="6">
    <location>
        <begin position="263"/>
        <end position="284"/>
    </location>
</feature>
<dbReference type="PANTHER" id="PTHR11958">
    <property type="entry name" value="SODIUM/DICARBOXYLATE SYMPORTER-RELATED"/>
    <property type="match status" value="1"/>
</dbReference>
<feature type="transmembrane region" description="Helical" evidence="6">
    <location>
        <begin position="35"/>
        <end position="59"/>
    </location>
</feature>
<keyword evidence="9" id="KW-1185">Reference proteome</keyword>
<dbReference type="InterPro" id="IPR036458">
    <property type="entry name" value="Na:dicarbo_symporter_sf"/>
</dbReference>
<evidence type="ECO:0000313" key="8">
    <source>
        <dbReference type="EMBL" id="KAK8851245.1"/>
    </source>
</evidence>
<feature type="transmembrane region" description="Helical" evidence="6">
    <location>
        <begin position="336"/>
        <end position="361"/>
    </location>
</feature>
<feature type="transmembrane region" description="Helical" evidence="6">
    <location>
        <begin position="79"/>
        <end position="100"/>
    </location>
</feature>
<proteinExistence type="inferred from homology"/>
<accession>A0ABR2HQU0</accession>
<feature type="transmembrane region" description="Helical" evidence="6">
    <location>
        <begin position="373"/>
        <end position="390"/>
    </location>
</feature>
<feature type="transmembrane region" description="Helical" evidence="6">
    <location>
        <begin position="396"/>
        <end position="423"/>
    </location>
</feature>
<keyword evidence="6" id="KW-0769">Symport</keyword>
<sequence>MDANPEKHAADMTQVSSQSDVGVIQVEKKPWWHSITVMGSTLQIVVAAILGIAIGVAVSTTVDEVPEACITVLEIPGQLWLRGLKASVLPLIATAMIIAVQRLKEETSSAGLKLGIYTVGYYVLTTILAIAHSTVMTALVWAPRMPTASPETLALDAEDEKEYKSGPSNKVEDVIVQIFESFIPANVVYALAENELLAVLTTAVVVGFLVQPGGSILRAVVEVEQIIMKIITFLIKMAPIGVFFLIMPNLLKLDIAVIAESLAWLLAGSLTGMAVHVFFVTPLIYVSFTRKNPYSYLLKCSPAWVTGWGTASSAATMPVTLRVAEAQGVPETIRRFAIPLGTLVNMDGTAIYFPVVVTFLAETQGKTLNAGQYVLIVLLSTLSSIATTPIPSSSLVLTVMIANSVGLEMTGMYGVVVAIDWFLDRFRTAINIIGDLYACKVIEKLTGITDDDDSDIPPMDSGAGNVGPTMDHRVQQEQAPRGSASV</sequence>
<reference evidence="8 9" key="1">
    <citation type="journal article" date="2024" name="IMA Fungus">
        <title>Apiospora arundinis, a panoply of carbohydrate-active enzymes and secondary metabolites.</title>
        <authorList>
            <person name="Sorensen T."/>
            <person name="Petersen C."/>
            <person name="Muurmann A.T."/>
            <person name="Christiansen J.V."/>
            <person name="Brundto M.L."/>
            <person name="Overgaard C.K."/>
            <person name="Boysen A.T."/>
            <person name="Wollenberg R.D."/>
            <person name="Larsen T.O."/>
            <person name="Sorensen J.L."/>
            <person name="Nielsen K.L."/>
            <person name="Sondergaard T.E."/>
        </authorList>
    </citation>
    <scope>NUCLEOTIDE SEQUENCE [LARGE SCALE GENOMIC DNA]</scope>
    <source>
        <strain evidence="8 9">AAU 773</strain>
    </source>
</reference>
<dbReference type="Gene3D" id="1.10.3860.10">
    <property type="entry name" value="Sodium:dicarboxylate symporter"/>
    <property type="match status" value="1"/>
</dbReference>
<keyword evidence="5 6" id="KW-0472">Membrane</keyword>
<dbReference type="Proteomes" id="UP001390339">
    <property type="component" value="Unassembled WGS sequence"/>
</dbReference>
<feature type="transmembrane region" description="Helical" evidence="6">
    <location>
        <begin position="121"/>
        <end position="142"/>
    </location>
</feature>
<dbReference type="Pfam" id="PF00375">
    <property type="entry name" value="SDF"/>
    <property type="match status" value="1"/>
</dbReference>
<protein>
    <recommendedName>
        <fullName evidence="6">Amino acid transporter</fullName>
    </recommendedName>
</protein>
<evidence type="ECO:0000256" key="5">
    <source>
        <dbReference type="ARBA" id="ARBA00023136"/>
    </source>
</evidence>
<feature type="transmembrane region" description="Helical" evidence="6">
    <location>
        <begin position="296"/>
        <end position="316"/>
    </location>
</feature>
<keyword evidence="2 6" id="KW-0813">Transport</keyword>
<comment type="caution">
    <text evidence="8">The sequence shown here is derived from an EMBL/GenBank/DDBJ whole genome shotgun (WGS) entry which is preliminary data.</text>
</comment>
<keyword evidence="3 6" id="KW-0812">Transmembrane</keyword>
<organism evidence="8 9">
    <name type="scientific">Apiospora arundinis</name>
    <dbReference type="NCBI Taxonomy" id="335852"/>
    <lineage>
        <taxon>Eukaryota</taxon>
        <taxon>Fungi</taxon>
        <taxon>Dikarya</taxon>
        <taxon>Ascomycota</taxon>
        <taxon>Pezizomycotina</taxon>
        <taxon>Sordariomycetes</taxon>
        <taxon>Xylariomycetidae</taxon>
        <taxon>Amphisphaeriales</taxon>
        <taxon>Apiosporaceae</taxon>
        <taxon>Apiospora</taxon>
    </lineage>
</organism>
<evidence type="ECO:0000256" key="1">
    <source>
        <dbReference type="ARBA" id="ARBA00004141"/>
    </source>
</evidence>
<evidence type="ECO:0000256" key="2">
    <source>
        <dbReference type="ARBA" id="ARBA00022448"/>
    </source>
</evidence>
<gene>
    <name evidence="8" type="ORF">PGQ11_013724</name>
</gene>
<feature type="region of interest" description="Disordered" evidence="7">
    <location>
        <begin position="452"/>
        <end position="486"/>
    </location>
</feature>
<evidence type="ECO:0000256" key="7">
    <source>
        <dbReference type="SAM" id="MobiDB-lite"/>
    </source>
</evidence>
<dbReference type="PANTHER" id="PTHR11958:SF63">
    <property type="entry name" value="AMINO ACID TRANSPORTER"/>
    <property type="match status" value="1"/>
</dbReference>
<comment type="similarity">
    <text evidence="6">Belongs to the dicarboxylate/amino acid:cation symporter (DAACS) (TC 2.A.23) family.</text>
</comment>
<comment type="subcellular location">
    <subcellularLocation>
        <location evidence="1 6">Membrane</location>
        <topology evidence="1 6">Multi-pass membrane protein</topology>
    </subcellularLocation>
</comment>
<evidence type="ECO:0000256" key="3">
    <source>
        <dbReference type="ARBA" id="ARBA00022692"/>
    </source>
</evidence>
<evidence type="ECO:0000256" key="6">
    <source>
        <dbReference type="RuleBase" id="RU361216"/>
    </source>
</evidence>
<feature type="transmembrane region" description="Helical" evidence="6">
    <location>
        <begin position="196"/>
        <end position="221"/>
    </location>
</feature>
<evidence type="ECO:0000256" key="4">
    <source>
        <dbReference type="ARBA" id="ARBA00022989"/>
    </source>
</evidence>
<dbReference type="PRINTS" id="PR00173">
    <property type="entry name" value="EDTRNSPORT"/>
</dbReference>
<feature type="transmembrane region" description="Helical" evidence="6">
    <location>
        <begin position="233"/>
        <end position="251"/>
    </location>
</feature>